<dbReference type="Gene3D" id="1.25.40.10">
    <property type="entry name" value="Tetratricopeptide repeat domain"/>
    <property type="match status" value="1"/>
</dbReference>
<sequence length="237" mass="27054">MPMFFPFKSSSISKIPEKPQTDARGIDPLFREIVEIIGTDNLRPRESPIGVSVSQETRVRAAGLREELPPGTGRVRQFADESIGLDYEKTLIPKDTQLATPDVNDVSPIVHKVTEIVRAENNEILMEERSENLGIQFDSKVVEKVLKRCFKVRNLAFRFFKGVQLRAGFRDTTGTYNTMIYIAGEAKEFDLVEKLVEEMEKQVVSEGYKDMDHSHISLWEGKTYWKSLAGLRKNEEI</sequence>
<gene>
    <name evidence="2" type="ORF">HUJ06_018230</name>
</gene>
<dbReference type="InterPro" id="IPR002885">
    <property type="entry name" value="PPR_rpt"/>
</dbReference>
<dbReference type="PANTHER" id="PTHR47003:SF2">
    <property type="entry name" value="OS01G0970900 PROTEIN"/>
    <property type="match status" value="1"/>
</dbReference>
<evidence type="ECO:0000313" key="3">
    <source>
        <dbReference type="Proteomes" id="UP000607653"/>
    </source>
</evidence>
<dbReference type="GO" id="GO:0008380">
    <property type="term" value="P:RNA splicing"/>
    <property type="evidence" value="ECO:0007669"/>
    <property type="project" value="InterPro"/>
</dbReference>
<keyword evidence="1" id="KW-0677">Repeat</keyword>
<name>A0A822ZTM0_NELNU</name>
<accession>A0A822ZTM0</accession>
<protein>
    <submittedName>
        <fullName evidence="2">Uncharacterized protein</fullName>
    </submittedName>
</protein>
<dbReference type="Proteomes" id="UP000607653">
    <property type="component" value="Unassembled WGS sequence"/>
</dbReference>
<dbReference type="NCBIfam" id="TIGR00756">
    <property type="entry name" value="PPR"/>
    <property type="match status" value="1"/>
</dbReference>
<evidence type="ECO:0000313" key="2">
    <source>
        <dbReference type="EMBL" id="DAD48293.1"/>
    </source>
</evidence>
<dbReference type="InterPro" id="IPR044578">
    <property type="entry name" value="BIR6-like"/>
</dbReference>
<dbReference type="PANTHER" id="PTHR47003">
    <property type="entry name" value="OS01G0970900 PROTEIN"/>
    <property type="match status" value="1"/>
</dbReference>
<proteinExistence type="predicted"/>
<evidence type="ECO:0000256" key="1">
    <source>
        <dbReference type="ARBA" id="ARBA00022737"/>
    </source>
</evidence>
<comment type="caution">
    <text evidence="2">The sequence shown here is derived from an EMBL/GenBank/DDBJ whole genome shotgun (WGS) entry which is preliminary data.</text>
</comment>
<reference evidence="2 3" key="1">
    <citation type="journal article" date="2020" name="Mol. Biol. Evol.">
        <title>Distinct Expression and Methylation Patterns for Genes with Different Fates following a Single Whole-Genome Duplication in Flowering Plants.</title>
        <authorList>
            <person name="Shi T."/>
            <person name="Rahmani R.S."/>
            <person name="Gugger P.F."/>
            <person name="Wang M."/>
            <person name="Li H."/>
            <person name="Zhang Y."/>
            <person name="Li Z."/>
            <person name="Wang Q."/>
            <person name="Van de Peer Y."/>
            <person name="Marchal K."/>
            <person name="Chen J."/>
        </authorList>
    </citation>
    <scope>NUCLEOTIDE SEQUENCE [LARGE SCALE GENOMIC DNA]</scope>
    <source>
        <tissue evidence="2">Leaf</tissue>
    </source>
</reference>
<dbReference type="InterPro" id="IPR011990">
    <property type="entry name" value="TPR-like_helical_dom_sf"/>
</dbReference>
<keyword evidence="3" id="KW-1185">Reference proteome</keyword>
<dbReference type="EMBL" id="DUZY01000008">
    <property type="protein sequence ID" value="DAD48293.1"/>
    <property type="molecule type" value="Genomic_DNA"/>
</dbReference>
<dbReference type="AlphaFoldDB" id="A0A822ZTM0"/>
<organism evidence="2 3">
    <name type="scientific">Nelumbo nucifera</name>
    <name type="common">Sacred lotus</name>
    <dbReference type="NCBI Taxonomy" id="4432"/>
    <lineage>
        <taxon>Eukaryota</taxon>
        <taxon>Viridiplantae</taxon>
        <taxon>Streptophyta</taxon>
        <taxon>Embryophyta</taxon>
        <taxon>Tracheophyta</taxon>
        <taxon>Spermatophyta</taxon>
        <taxon>Magnoliopsida</taxon>
        <taxon>Proteales</taxon>
        <taxon>Nelumbonaceae</taxon>
        <taxon>Nelumbo</taxon>
    </lineage>
</organism>